<dbReference type="Pfam" id="PF04023">
    <property type="entry name" value="FeoA"/>
    <property type="match status" value="1"/>
</dbReference>
<reference evidence="3" key="1">
    <citation type="submission" date="2022-07" db="EMBL/GenBank/DDBJ databases">
        <title>Enhanced cultured diversity of the mouse gut microbiota enables custom-made synthetic communities.</title>
        <authorList>
            <person name="Afrizal A."/>
        </authorList>
    </citation>
    <scope>NUCLEOTIDE SEQUENCE</scope>
    <source>
        <strain evidence="3">DSM 29482</strain>
    </source>
</reference>
<dbReference type="Gene3D" id="2.30.30.90">
    <property type="match status" value="1"/>
</dbReference>
<dbReference type="AlphaFoldDB" id="A0A9X2S443"/>
<dbReference type="EMBL" id="JANJZL010000002">
    <property type="protein sequence ID" value="MCR2043350.1"/>
    <property type="molecule type" value="Genomic_DNA"/>
</dbReference>
<dbReference type="PANTHER" id="PTHR42954">
    <property type="entry name" value="FE(2+) TRANSPORT PROTEIN A"/>
    <property type="match status" value="1"/>
</dbReference>
<dbReference type="GO" id="GO:0046914">
    <property type="term" value="F:transition metal ion binding"/>
    <property type="evidence" value="ECO:0007669"/>
    <property type="project" value="InterPro"/>
</dbReference>
<dbReference type="Proteomes" id="UP001142078">
    <property type="component" value="Unassembled WGS sequence"/>
</dbReference>
<proteinExistence type="predicted"/>
<accession>A0A9X2S443</accession>
<dbReference type="PANTHER" id="PTHR42954:SF2">
    <property type="entry name" value="FE(2+) TRANSPORT PROTEIN A"/>
    <property type="match status" value="1"/>
</dbReference>
<dbReference type="SMART" id="SM00899">
    <property type="entry name" value="FeoA"/>
    <property type="match status" value="1"/>
</dbReference>
<dbReference type="InterPro" id="IPR052713">
    <property type="entry name" value="FeoA"/>
</dbReference>
<keyword evidence="4" id="KW-1185">Reference proteome</keyword>
<sequence length="81" mass="9008">MENSDNIISLKNLPVGKSGKVINLICKKSKRRRLLDLGITPNTIIRNERVSPSGNPIAFNIRGTVIALRKEEAEEILITIL</sequence>
<comment type="caution">
    <text evidence="3">The sequence shown here is derived from an EMBL/GenBank/DDBJ whole genome shotgun (WGS) entry which is preliminary data.</text>
</comment>
<keyword evidence="1" id="KW-0408">Iron</keyword>
<name>A0A9X2S443_9FIRM</name>
<evidence type="ECO:0000313" key="4">
    <source>
        <dbReference type="Proteomes" id="UP001142078"/>
    </source>
</evidence>
<organism evidence="3 4">
    <name type="scientific">Anaerosalibacter massiliensis</name>
    <dbReference type="NCBI Taxonomy" id="1347392"/>
    <lineage>
        <taxon>Bacteria</taxon>
        <taxon>Bacillati</taxon>
        <taxon>Bacillota</taxon>
        <taxon>Tissierellia</taxon>
        <taxon>Tissierellales</taxon>
        <taxon>Sporanaerobacteraceae</taxon>
        <taxon>Anaerosalibacter</taxon>
    </lineage>
</organism>
<gene>
    <name evidence="3" type="ORF">NSA23_04375</name>
</gene>
<evidence type="ECO:0000259" key="2">
    <source>
        <dbReference type="SMART" id="SM00899"/>
    </source>
</evidence>
<dbReference type="RefSeq" id="WP_042678431.1">
    <property type="nucleotide sequence ID" value="NZ_CABKTM010000004.1"/>
</dbReference>
<evidence type="ECO:0000256" key="1">
    <source>
        <dbReference type="ARBA" id="ARBA00023004"/>
    </source>
</evidence>
<feature type="domain" description="Ferrous iron transporter FeoA-like" evidence="2">
    <location>
        <begin position="8"/>
        <end position="80"/>
    </location>
</feature>
<dbReference type="OrthoDB" id="9811076at2"/>
<dbReference type="InterPro" id="IPR038157">
    <property type="entry name" value="FeoA_core_dom"/>
</dbReference>
<evidence type="ECO:0000313" key="3">
    <source>
        <dbReference type="EMBL" id="MCR2043350.1"/>
    </source>
</evidence>
<dbReference type="SUPFAM" id="SSF50037">
    <property type="entry name" value="C-terminal domain of transcriptional repressors"/>
    <property type="match status" value="1"/>
</dbReference>
<protein>
    <submittedName>
        <fullName evidence="3">Ferrous iron transport protein A</fullName>
    </submittedName>
</protein>
<dbReference type="InterPro" id="IPR008988">
    <property type="entry name" value="Transcriptional_repressor_C"/>
</dbReference>
<dbReference type="InterPro" id="IPR007167">
    <property type="entry name" value="Fe-transptr_FeoA-like"/>
</dbReference>